<protein>
    <recommendedName>
        <fullName evidence="4">Single-stranded DNA-binding protein</fullName>
    </recommendedName>
</protein>
<dbReference type="RefSeq" id="WP_159810630.1">
    <property type="nucleotide sequence ID" value="NZ_BLJE01000007.1"/>
</dbReference>
<gene>
    <name evidence="2" type="ORF">KIN_41050</name>
</gene>
<evidence type="ECO:0000256" key="1">
    <source>
        <dbReference type="ARBA" id="ARBA00023125"/>
    </source>
</evidence>
<dbReference type="Gene3D" id="2.40.50.140">
    <property type="entry name" value="Nucleic acid-binding proteins"/>
    <property type="match status" value="1"/>
</dbReference>
<dbReference type="InterPro" id="IPR000424">
    <property type="entry name" value="Primosome_PriB/ssb"/>
</dbReference>
<dbReference type="Pfam" id="PF00436">
    <property type="entry name" value="SSB"/>
    <property type="match status" value="1"/>
</dbReference>
<keyword evidence="1" id="KW-0238">DNA-binding</keyword>
<dbReference type="GO" id="GO:0003697">
    <property type="term" value="F:single-stranded DNA binding"/>
    <property type="evidence" value="ECO:0007669"/>
    <property type="project" value="InterPro"/>
</dbReference>
<sequence length="111" mass="12289">MAGSFTWVANVRVGTIKPYPNALVMTVVHERDHFTAGEGSTSTSHWNTIVCYRAPLRDRLQSALAPGDLVSFQGYVRTTSFTDDSNAKRRTVDLVVTAFDLLHKHIDGPRA</sequence>
<evidence type="ECO:0000313" key="2">
    <source>
        <dbReference type="EMBL" id="GFE67031.1"/>
    </source>
</evidence>
<organism evidence="2 3">
    <name type="scientific">Litoreibacter roseus</name>
    <dbReference type="NCBI Taxonomy" id="2601869"/>
    <lineage>
        <taxon>Bacteria</taxon>
        <taxon>Pseudomonadati</taxon>
        <taxon>Pseudomonadota</taxon>
        <taxon>Alphaproteobacteria</taxon>
        <taxon>Rhodobacterales</taxon>
        <taxon>Roseobacteraceae</taxon>
        <taxon>Litoreibacter</taxon>
    </lineage>
</organism>
<dbReference type="InterPro" id="IPR012340">
    <property type="entry name" value="NA-bd_OB-fold"/>
</dbReference>
<dbReference type="AlphaFoldDB" id="A0A6N6JL33"/>
<evidence type="ECO:0000313" key="3">
    <source>
        <dbReference type="Proteomes" id="UP000436822"/>
    </source>
</evidence>
<proteinExistence type="predicted"/>
<name>A0A6N6JL33_9RHOB</name>
<accession>A0A6N6JL33</accession>
<dbReference type="Proteomes" id="UP000436822">
    <property type="component" value="Unassembled WGS sequence"/>
</dbReference>
<keyword evidence="3" id="KW-1185">Reference proteome</keyword>
<evidence type="ECO:0008006" key="4">
    <source>
        <dbReference type="Google" id="ProtNLM"/>
    </source>
</evidence>
<comment type="caution">
    <text evidence="2">The sequence shown here is derived from an EMBL/GenBank/DDBJ whole genome shotgun (WGS) entry which is preliminary data.</text>
</comment>
<dbReference type="SUPFAM" id="SSF50249">
    <property type="entry name" value="Nucleic acid-binding proteins"/>
    <property type="match status" value="1"/>
</dbReference>
<dbReference type="OrthoDB" id="7581348at2"/>
<reference evidence="2 3" key="1">
    <citation type="submission" date="2019-12" db="EMBL/GenBank/DDBJ databases">
        <title>Litoreibacter badius sp. nov., a novel bacteriochlorophyll a-containing bacterium in the genus Litoreibacter.</title>
        <authorList>
            <person name="Kanamuro M."/>
            <person name="Takabe Y."/>
            <person name="Mori K."/>
            <person name="Takaichi S."/>
            <person name="Hanada S."/>
        </authorList>
    </citation>
    <scope>NUCLEOTIDE SEQUENCE [LARGE SCALE GENOMIC DNA]</scope>
    <source>
        <strain evidence="2 3">K6</strain>
    </source>
</reference>
<dbReference type="EMBL" id="BLJE01000007">
    <property type="protein sequence ID" value="GFE67031.1"/>
    <property type="molecule type" value="Genomic_DNA"/>
</dbReference>